<feature type="region of interest" description="Disordered" evidence="5">
    <location>
        <begin position="507"/>
        <end position="554"/>
    </location>
</feature>
<dbReference type="InterPro" id="IPR036322">
    <property type="entry name" value="WD40_repeat_dom_sf"/>
</dbReference>
<feature type="repeat" description="WD" evidence="4">
    <location>
        <begin position="222"/>
        <end position="263"/>
    </location>
</feature>
<feature type="repeat" description="WD" evidence="4">
    <location>
        <begin position="85"/>
        <end position="126"/>
    </location>
</feature>
<dbReference type="PROSITE" id="PS00678">
    <property type="entry name" value="WD_REPEATS_1"/>
    <property type="match status" value="3"/>
</dbReference>
<dbReference type="GO" id="GO:0000724">
    <property type="term" value="P:double-strand break repair via homologous recombination"/>
    <property type="evidence" value="ECO:0007669"/>
    <property type="project" value="TreeGrafter"/>
</dbReference>
<dbReference type="SMART" id="SM00320">
    <property type="entry name" value="WD40"/>
    <property type="match status" value="7"/>
</dbReference>
<dbReference type="PANTHER" id="PTHR19862:SF14">
    <property type="entry name" value="WD REPEAT-CONTAINING PROTEIN 48"/>
    <property type="match status" value="1"/>
</dbReference>
<dbReference type="PRINTS" id="PR00320">
    <property type="entry name" value="GPROTEINBRPT"/>
</dbReference>
<organism evidence="6 7">
    <name type="scientific">Cyanidium caldarium</name>
    <name type="common">Red alga</name>
    <dbReference type="NCBI Taxonomy" id="2771"/>
    <lineage>
        <taxon>Eukaryota</taxon>
        <taxon>Rhodophyta</taxon>
        <taxon>Bangiophyceae</taxon>
        <taxon>Cyanidiales</taxon>
        <taxon>Cyanidiaceae</taxon>
        <taxon>Cyanidium</taxon>
    </lineage>
</organism>
<feature type="repeat" description="WD" evidence="4">
    <location>
        <begin position="127"/>
        <end position="167"/>
    </location>
</feature>
<keyword evidence="3" id="KW-0677">Repeat</keyword>
<dbReference type="SUPFAM" id="SSF63829">
    <property type="entry name" value="Calcium-dependent phosphotriesterase"/>
    <property type="match status" value="1"/>
</dbReference>
<dbReference type="AlphaFoldDB" id="A0AAV9IWC7"/>
<dbReference type="CDD" id="cd00200">
    <property type="entry name" value="WD40"/>
    <property type="match status" value="1"/>
</dbReference>
<dbReference type="GO" id="GO:0043130">
    <property type="term" value="F:ubiquitin binding"/>
    <property type="evidence" value="ECO:0007669"/>
    <property type="project" value="TreeGrafter"/>
</dbReference>
<name>A0AAV9IWC7_CYACA</name>
<evidence type="ECO:0000256" key="3">
    <source>
        <dbReference type="ARBA" id="ARBA00022737"/>
    </source>
</evidence>
<evidence type="ECO:0000256" key="4">
    <source>
        <dbReference type="PROSITE-ProRule" id="PRU00221"/>
    </source>
</evidence>
<evidence type="ECO:0000256" key="5">
    <source>
        <dbReference type="SAM" id="MobiDB-lite"/>
    </source>
</evidence>
<protein>
    <submittedName>
        <fullName evidence="6">Uncharacterized protein</fullName>
    </submittedName>
</protein>
<dbReference type="InterPro" id="IPR051246">
    <property type="entry name" value="WDR48"/>
</dbReference>
<evidence type="ECO:0000256" key="1">
    <source>
        <dbReference type="ARBA" id="ARBA00006917"/>
    </source>
</evidence>
<evidence type="ECO:0000256" key="2">
    <source>
        <dbReference type="ARBA" id="ARBA00022574"/>
    </source>
</evidence>
<evidence type="ECO:0000313" key="7">
    <source>
        <dbReference type="Proteomes" id="UP001301350"/>
    </source>
</evidence>
<reference evidence="6 7" key="1">
    <citation type="submission" date="2022-07" db="EMBL/GenBank/DDBJ databases">
        <title>Genome-wide signatures of adaptation to extreme environments.</title>
        <authorList>
            <person name="Cho C.H."/>
            <person name="Yoon H.S."/>
        </authorList>
    </citation>
    <scope>NUCLEOTIDE SEQUENCE [LARGE SCALE GENOMIC DNA]</scope>
    <source>
        <strain evidence="6 7">DBV 063 E5</strain>
    </source>
</reference>
<sequence>MSGYAMLSSTREQRSDQRTVTFWTRPPERQHRYGVESLLTLPASDGDFDDYFLASAGRDGSVRLWRGGKSLTDTCQPSDVHVLSLEEHTDWVNDIVSPTGFPVLVSCASDATLKVWDLARGVCTATLVEHRDYVKGLAVVDDTRVASASLDGRVLLWDLERLQAVTESHLDQSSIYCLASTVPRNGVRSAECSARAPVLAAGLSDGTVGLFDSRTAAQECTLRGHSDVVRCVLLSSNGYLCLSGGSDATVRLWDVRQQRCLLTYRRLHEESVWALEAPESLAWFVSGSRDGSVVRTETRDPNRTCTVLPPVAAAATAAVNERAVNGERETRLHDLLAHSVLRLALAPRSASPPHLWVATAESTLRRIDLTPPPHKFRVSGHIDGLPSVTEYKVLHNRRHVLTADSSGRVQLWDVCRATCLKQFDAGQMLEQVAAQHDSMVYVPSWFTVDTRLGSLGVRLSKSSVSNAEVYAVDADLEAHSDEQKVNIGEHTLRGLFHWWRKQWLKRQPNADEEGRPSPDAAGAAGSTRPSSPPALAANAASSETERRPSNTLPPYLMPGDIPVVINEVGHVEPLIHKLAHRFDGSDAELALLPSWVVDIVGDGKTFAREQLKVSFSLEPEEGTDMPRLRQSKLSASRILRIRKAQMYVFNKLREQSASGTGGGGLPDAVNVPEPADIEIVCAGQALPENMNLGTVRWWLWREPRDLELFYRRRRRSSAER</sequence>
<accession>A0AAV9IWC7</accession>
<keyword evidence="7" id="KW-1185">Reference proteome</keyword>
<dbReference type="InterPro" id="IPR015943">
    <property type="entry name" value="WD40/YVTN_repeat-like_dom_sf"/>
</dbReference>
<dbReference type="PROSITE" id="PS50082">
    <property type="entry name" value="WD_REPEATS_2"/>
    <property type="match status" value="3"/>
</dbReference>
<dbReference type="InterPro" id="IPR020472">
    <property type="entry name" value="WD40_PAC1"/>
</dbReference>
<dbReference type="Gene3D" id="2.130.10.10">
    <property type="entry name" value="YVTN repeat-like/Quinoprotein amine dehydrogenase"/>
    <property type="match status" value="2"/>
</dbReference>
<comment type="caution">
    <text evidence="6">The sequence shown here is derived from an EMBL/GenBank/DDBJ whole genome shotgun (WGS) entry which is preliminary data.</text>
</comment>
<dbReference type="Pfam" id="PF00400">
    <property type="entry name" value="WD40"/>
    <property type="match status" value="5"/>
</dbReference>
<dbReference type="PANTHER" id="PTHR19862">
    <property type="entry name" value="WD REPEAT-CONTAINING PROTEIN 48"/>
    <property type="match status" value="1"/>
</dbReference>
<dbReference type="PROSITE" id="PS50294">
    <property type="entry name" value="WD_REPEATS_REGION"/>
    <property type="match status" value="1"/>
</dbReference>
<dbReference type="InterPro" id="IPR001680">
    <property type="entry name" value="WD40_rpt"/>
</dbReference>
<proteinExistence type="inferred from homology"/>
<evidence type="ECO:0000313" key="6">
    <source>
        <dbReference type="EMBL" id="KAK4536366.1"/>
    </source>
</evidence>
<dbReference type="InterPro" id="IPR021772">
    <property type="entry name" value="WDR48/Bun107"/>
</dbReference>
<comment type="similarity">
    <text evidence="1">Belongs to the WD repeat WDR48 family.</text>
</comment>
<keyword evidence="2 4" id="KW-0853">WD repeat</keyword>
<dbReference type="Pfam" id="PF11816">
    <property type="entry name" value="DUF3337"/>
    <property type="match status" value="1"/>
</dbReference>
<dbReference type="Proteomes" id="UP001301350">
    <property type="component" value="Unassembled WGS sequence"/>
</dbReference>
<gene>
    <name evidence="6" type="ORF">CDCA_CDCA08G2391</name>
</gene>
<dbReference type="InterPro" id="IPR019775">
    <property type="entry name" value="WD40_repeat_CS"/>
</dbReference>
<dbReference type="EMBL" id="JANCYW010000008">
    <property type="protein sequence ID" value="KAK4536366.1"/>
    <property type="molecule type" value="Genomic_DNA"/>
</dbReference>
<dbReference type="SUPFAM" id="SSF50978">
    <property type="entry name" value="WD40 repeat-like"/>
    <property type="match status" value="1"/>
</dbReference>
<feature type="compositionally biased region" description="Low complexity" evidence="5">
    <location>
        <begin position="533"/>
        <end position="542"/>
    </location>
</feature>